<dbReference type="Proteomes" id="UP000295765">
    <property type="component" value="Unassembled WGS sequence"/>
</dbReference>
<proteinExistence type="predicted"/>
<comment type="caution">
    <text evidence="1">The sequence shown here is derived from an EMBL/GenBank/DDBJ whole genome shotgun (WGS) entry which is preliminary data.</text>
</comment>
<dbReference type="EMBL" id="SLWY01000016">
    <property type="protein sequence ID" value="TCO80203.1"/>
    <property type="molecule type" value="Genomic_DNA"/>
</dbReference>
<dbReference type="AlphaFoldDB" id="A0A4R2L1P0"/>
<dbReference type="OrthoDB" id="9814432at2"/>
<name>A0A4R2L1P0_9GAMM</name>
<organism evidence="1 2">
    <name type="scientific">Plasticicumulans lactativorans</name>
    <dbReference type="NCBI Taxonomy" id="1133106"/>
    <lineage>
        <taxon>Bacteria</taxon>
        <taxon>Pseudomonadati</taxon>
        <taxon>Pseudomonadota</taxon>
        <taxon>Gammaproteobacteria</taxon>
        <taxon>Candidatus Competibacteraceae</taxon>
        <taxon>Plasticicumulans</taxon>
    </lineage>
</organism>
<accession>A0A4R2L1P0</accession>
<evidence type="ECO:0000313" key="1">
    <source>
        <dbReference type="EMBL" id="TCO80203.1"/>
    </source>
</evidence>
<sequence length="81" mass="9163">MSRVLIVLLLIAVGVWIVGRLRRSRRARPQAPTEYRRTVRCRHCGVHLPAERALTGGDGQPYCCEEHRRSAAAARPTDRSE</sequence>
<protein>
    <submittedName>
        <fullName evidence="1">Uncharacterized protein</fullName>
    </submittedName>
</protein>
<reference evidence="1 2" key="1">
    <citation type="submission" date="2019-03" db="EMBL/GenBank/DDBJ databases">
        <title>Genomic Encyclopedia of Type Strains, Phase IV (KMG-IV): sequencing the most valuable type-strain genomes for metagenomic binning, comparative biology and taxonomic classification.</title>
        <authorList>
            <person name="Goeker M."/>
        </authorList>
    </citation>
    <scope>NUCLEOTIDE SEQUENCE [LARGE SCALE GENOMIC DNA]</scope>
    <source>
        <strain evidence="1 2">DSM 25287</strain>
    </source>
</reference>
<gene>
    <name evidence="1" type="ORF">EV699_116109</name>
</gene>
<dbReference type="InterPro" id="IPR049708">
    <property type="entry name" value="PP0621-like"/>
</dbReference>
<dbReference type="RefSeq" id="WP_132544239.1">
    <property type="nucleotide sequence ID" value="NZ_SLWY01000016.1"/>
</dbReference>
<keyword evidence="2" id="KW-1185">Reference proteome</keyword>
<evidence type="ECO:0000313" key="2">
    <source>
        <dbReference type="Proteomes" id="UP000295765"/>
    </source>
</evidence>
<dbReference type="NCBIfam" id="NF041023">
    <property type="entry name" value="PP0621_fam"/>
    <property type="match status" value="1"/>
</dbReference>